<evidence type="ECO:0000256" key="1">
    <source>
        <dbReference type="SAM" id="MobiDB-lite"/>
    </source>
</evidence>
<feature type="region of interest" description="Disordered" evidence="1">
    <location>
        <begin position="1"/>
        <end position="48"/>
    </location>
</feature>
<dbReference type="Proteomes" id="UP000824219">
    <property type="component" value="Linkage Group LG17"/>
</dbReference>
<feature type="compositionally biased region" description="Basic and acidic residues" evidence="1">
    <location>
        <begin position="1"/>
        <end position="10"/>
    </location>
</feature>
<organism evidence="2 3">
    <name type="scientific">Hemibagrus wyckioides</name>
    <dbReference type="NCBI Taxonomy" id="337641"/>
    <lineage>
        <taxon>Eukaryota</taxon>
        <taxon>Metazoa</taxon>
        <taxon>Chordata</taxon>
        <taxon>Craniata</taxon>
        <taxon>Vertebrata</taxon>
        <taxon>Euteleostomi</taxon>
        <taxon>Actinopterygii</taxon>
        <taxon>Neopterygii</taxon>
        <taxon>Teleostei</taxon>
        <taxon>Ostariophysi</taxon>
        <taxon>Siluriformes</taxon>
        <taxon>Bagridae</taxon>
        <taxon>Hemibagrus</taxon>
    </lineage>
</organism>
<protein>
    <submittedName>
        <fullName evidence="2">Uncharacterized protein</fullName>
    </submittedName>
</protein>
<dbReference type="AlphaFoldDB" id="A0A9D3SF12"/>
<reference evidence="2 3" key="1">
    <citation type="submission" date="2021-06" db="EMBL/GenBank/DDBJ databases">
        <title>Chromosome-level genome assembly of the red-tail catfish (Hemibagrus wyckioides).</title>
        <authorList>
            <person name="Shao F."/>
        </authorList>
    </citation>
    <scope>NUCLEOTIDE SEQUENCE [LARGE SCALE GENOMIC DNA]</scope>
    <source>
        <strain evidence="2">EC202008001</strain>
        <tissue evidence="2">Blood</tissue>
    </source>
</reference>
<gene>
    <name evidence="2" type="ORF">KOW79_014675</name>
</gene>
<name>A0A9D3SF12_9TELE</name>
<dbReference type="EMBL" id="JAHKSW010000017">
    <property type="protein sequence ID" value="KAG7321817.1"/>
    <property type="molecule type" value="Genomic_DNA"/>
</dbReference>
<sequence length="153" mass="16429">MAQIEEEGRSAVEGQESLSRDDLLGVTTRPPQASGAAGADTEPGGWLGDEAYFERPRIGSVDPGMQMALKELELEIKRQEYQTQLLRVREKELEAEGRKLDMAVPHRKPVPLPRKFCLSAAASPTPAGADVSSMPASPLAPLPTSPLSHPATC</sequence>
<evidence type="ECO:0000313" key="2">
    <source>
        <dbReference type="EMBL" id="KAG7321817.1"/>
    </source>
</evidence>
<evidence type="ECO:0000313" key="3">
    <source>
        <dbReference type="Proteomes" id="UP000824219"/>
    </source>
</evidence>
<feature type="region of interest" description="Disordered" evidence="1">
    <location>
        <begin position="122"/>
        <end position="153"/>
    </location>
</feature>
<comment type="caution">
    <text evidence="2">The sequence shown here is derived from an EMBL/GenBank/DDBJ whole genome shotgun (WGS) entry which is preliminary data.</text>
</comment>
<keyword evidence="3" id="KW-1185">Reference proteome</keyword>
<accession>A0A9D3SF12</accession>
<proteinExistence type="predicted"/>